<reference evidence="7" key="1">
    <citation type="submission" date="2020-08" db="EMBL/GenBank/DDBJ databases">
        <title>Genomic Encyclopedia of Type Strains, Phase III (KMG-III): the genomes of soil and plant-associated and newly described type strains.</title>
        <authorList>
            <person name="Whitman W."/>
        </authorList>
    </citation>
    <scope>NUCLEOTIDE SEQUENCE [LARGE SCALE GENOMIC DNA]</scope>
    <source>
        <strain evidence="7">CECT 8628</strain>
    </source>
</reference>
<keyword evidence="4 6" id="KW-1133">Transmembrane helix</keyword>
<keyword evidence="2" id="KW-1003">Cell membrane</keyword>
<evidence type="ECO:0000256" key="2">
    <source>
        <dbReference type="ARBA" id="ARBA00022475"/>
    </source>
</evidence>
<dbReference type="Proteomes" id="UP000539265">
    <property type="component" value="Unassembled WGS sequence"/>
</dbReference>
<evidence type="ECO:0000256" key="5">
    <source>
        <dbReference type="ARBA" id="ARBA00023136"/>
    </source>
</evidence>
<evidence type="ECO:0000313" key="7">
    <source>
        <dbReference type="EMBL" id="MBB3054293.1"/>
    </source>
</evidence>
<feature type="transmembrane region" description="Helical" evidence="6">
    <location>
        <begin position="37"/>
        <end position="53"/>
    </location>
</feature>
<dbReference type="EC" id="2.5.1.42" evidence="7"/>
<name>A0A839SAL8_9SPHI</name>
<evidence type="ECO:0000256" key="4">
    <source>
        <dbReference type="ARBA" id="ARBA00022989"/>
    </source>
</evidence>
<dbReference type="GO" id="GO:0016020">
    <property type="term" value="C:membrane"/>
    <property type="evidence" value="ECO:0007669"/>
    <property type="project" value="UniProtKB-SubCell"/>
</dbReference>
<feature type="transmembrane region" description="Helical" evidence="6">
    <location>
        <begin position="214"/>
        <end position="232"/>
    </location>
</feature>
<organism evidence="7 8">
    <name type="scientific">Mucilaginibacter gotjawali</name>
    <dbReference type="NCBI Taxonomy" id="1550579"/>
    <lineage>
        <taxon>Bacteria</taxon>
        <taxon>Pseudomonadati</taxon>
        <taxon>Bacteroidota</taxon>
        <taxon>Sphingobacteriia</taxon>
        <taxon>Sphingobacteriales</taxon>
        <taxon>Sphingobacteriaceae</taxon>
        <taxon>Mucilaginibacter</taxon>
    </lineage>
</organism>
<dbReference type="Pfam" id="PF01040">
    <property type="entry name" value="UbiA"/>
    <property type="match status" value="1"/>
</dbReference>
<evidence type="ECO:0000256" key="1">
    <source>
        <dbReference type="ARBA" id="ARBA00004141"/>
    </source>
</evidence>
<comment type="subcellular location">
    <subcellularLocation>
        <location evidence="1">Membrane</location>
        <topology evidence="1">Multi-pass membrane protein</topology>
    </subcellularLocation>
</comment>
<evidence type="ECO:0000256" key="6">
    <source>
        <dbReference type="SAM" id="Phobius"/>
    </source>
</evidence>
<dbReference type="Gene3D" id="1.10.357.140">
    <property type="entry name" value="UbiA prenyltransferase"/>
    <property type="match status" value="1"/>
</dbReference>
<sequence length="256" mass="29687">MFFSIIKLIRFEKSFLTAFSIFLPAWQKTKDINLSLAYAIPIFTIVASGFIINDINDIERDFVNNPNRVLPKKLITTEFAITIYYFLLLTTLVIIKFFIPLGYVFVFMLYLVLIINYNYLVNSFPYLKIFYVAIVTIVHLFIIFLLVPINLFFCGCIISNILSQEILLDLRDLKGDGNTLPKIVGKKITIRLVSLLQLLQLLLLIAYGKFNIMHCGLILLTVLTQVLLYFFWKQKKNELIISTLKVQTIMMFALII</sequence>
<evidence type="ECO:0000256" key="3">
    <source>
        <dbReference type="ARBA" id="ARBA00022692"/>
    </source>
</evidence>
<comment type="caution">
    <text evidence="7">The sequence shown here is derived from an EMBL/GenBank/DDBJ whole genome shotgun (WGS) entry which is preliminary data.</text>
</comment>
<keyword evidence="3 6" id="KW-0812">Transmembrane</keyword>
<dbReference type="EMBL" id="JACHWX010000002">
    <property type="protein sequence ID" value="MBB3054293.1"/>
    <property type="molecule type" value="Genomic_DNA"/>
</dbReference>
<protein>
    <submittedName>
        <fullName evidence="7">Geranylgeranylglycerol-phosphate geranylgeranyltransferase</fullName>
        <ecNumber evidence="7">2.5.1.42</ecNumber>
    </submittedName>
</protein>
<evidence type="ECO:0000313" key="8">
    <source>
        <dbReference type="Proteomes" id="UP000539265"/>
    </source>
</evidence>
<accession>A0A839SAL8</accession>
<gene>
    <name evidence="7" type="ORF">FHS11_000703</name>
</gene>
<feature type="transmembrane region" description="Helical" evidence="6">
    <location>
        <begin position="129"/>
        <end position="162"/>
    </location>
</feature>
<dbReference type="InterPro" id="IPR044878">
    <property type="entry name" value="UbiA_sf"/>
</dbReference>
<dbReference type="AlphaFoldDB" id="A0A839SAL8"/>
<dbReference type="RefSeq" id="WP_183475787.1">
    <property type="nucleotide sequence ID" value="NZ_JACHWX010000002.1"/>
</dbReference>
<keyword evidence="7" id="KW-0808">Transferase</keyword>
<dbReference type="InterPro" id="IPR000537">
    <property type="entry name" value="UbiA_prenyltransferase"/>
</dbReference>
<feature type="transmembrane region" description="Helical" evidence="6">
    <location>
        <begin position="101"/>
        <end position="120"/>
    </location>
</feature>
<feature type="transmembrane region" description="Helical" evidence="6">
    <location>
        <begin position="74"/>
        <end position="95"/>
    </location>
</feature>
<keyword evidence="8" id="KW-1185">Reference proteome</keyword>
<keyword evidence="5 6" id="KW-0472">Membrane</keyword>
<proteinExistence type="predicted"/>
<dbReference type="GO" id="GO:0047295">
    <property type="term" value="F:geranylgeranylglycerol-phosphate geranylgeranyltransferase activity"/>
    <property type="evidence" value="ECO:0007669"/>
    <property type="project" value="UniProtKB-EC"/>
</dbReference>
<feature type="transmembrane region" description="Helical" evidence="6">
    <location>
        <begin position="188"/>
        <end position="207"/>
    </location>
</feature>